<dbReference type="PANTHER" id="PTHR42934">
    <property type="entry name" value="GLYCOLATE OXIDASE SUBUNIT GLCD"/>
    <property type="match status" value="1"/>
</dbReference>
<sequence length="457" mass="49728">MQKVLIEAFEGMVGKQNCWSNIEDTMAYSYDAFPEEPKAPDIVVKPQNYEQISSIIKLCNENSIPLIVRGAGTNLSGGTLPVNGGCVMLMSGFNNILEINMDDLYAVVQAGVVTQKFADAVAKKGLLYPPDPASLKVSTLGGNVAENSGGLRALKYGVTSHYLMGVKFLDSEGNFIKGGGKPVKLVTGYNLPGLMLSSEGTLGVMVEFILKLVPPPQSRKSLLVIYSDLIKASQTVSDIISSKIVPATLEILDNFTIQTVEKFHHLGLPISAQAILLIEVDGHEAQVEDEYKKVADICKSFGGEVHIAKDDTERDSLWQARRDALSSLARLNPTLILEDATVPRSKVPAMMQAINDIAKKYNLLIGTFGHAGDGNLHPTILTDKRNVEEMKRVEKAIDEIFEITLKLEGTLSGEHGIGIAKAKYLESEVGKSTIAFMKRLKYGLDPNNILNPHKMSL</sequence>
<dbReference type="STRING" id="1562698.DESAMIL20_1734"/>
<dbReference type="InterPro" id="IPR004113">
    <property type="entry name" value="FAD-bd_oxidored_4_C"/>
</dbReference>
<dbReference type="GO" id="GO:0071949">
    <property type="term" value="F:FAD binding"/>
    <property type="evidence" value="ECO:0007669"/>
    <property type="project" value="InterPro"/>
</dbReference>
<comment type="similarity">
    <text evidence="2">Belongs to the FAD-binding oxidoreductase/transferase type 4 family.</text>
</comment>
<dbReference type="Gene3D" id="3.30.465.10">
    <property type="match status" value="1"/>
</dbReference>
<organism evidence="7 8">
    <name type="scientific">Desulfurella amilsii</name>
    <dbReference type="NCBI Taxonomy" id="1562698"/>
    <lineage>
        <taxon>Bacteria</taxon>
        <taxon>Pseudomonadati</taxon>
        <taxon>Campylobacterota</taxon>
        <taxon>Desulfurellia</taxon>
        <taxon>Desulfurellales</taxon>
        <taxon>Desulfurellaceae</taxon>
        <taxon>Desulfurella</taxon>
    </lineage>
</organism>
<evidence type="ECO:0000256" key="5">
    <source>
        <dbReference type="ARBA" id="ARBA00023002"/>
    </source>
</evidence>
<evidence type="ECO:0000313" key="8">
    <source>
        <dbReference type="Proteomes" id="UP000194141"/>
    </source>
</evidence>
<keyword evidence="8" id="KW-1185">Reference proteome</keyword>
<dbReference type="RefSeq" id="WP_086034445.1">
    <property type="nucleotide sequence ID" value="NZ_MDSU01000018.1"/>
</dbReference>
<protein>
    <submittedName>
        <fullName evidence="7">Glycolate dehydrogenase subunit GlcD</fullName>
    </submittedName>
</protein>
<dbReference type="Gene3D" id="1.10.45.10">
    <property type="entry name" value="Vanillyl-alcohol Oxidase, Chain A, domain 4"/>
    <property type="match status" value="1"/>
</dbReference>
<accession>A0A1X4XXB4</accession>
<dbReference type="Pfam" id="PF01565">
    <property type="entry name" value="FAD_binding_4"/>
    <property type="match status" value="1"/>
</dbReference>
<dbReference type="InterPro" id="IPR051914">
    <property type="entry name" value="FAD-linked_OxidoTrans_Type4"/>
</dbReference>
<reference evidence="7 8" key="1">
    <citation type="journal article" date="2017" name="Front. Microbiol.">
        <title>Genome Sequence of Desulfurella amilsii Strain TR1 and Comparative Genomics of Desulfurellaceae Family.</title>
        <authorList>
            <person name="Florentino A.P."/>
            <person name="Stams A.J."/>
            <person name="Sanchez-Andrea I."/>
        </authorList>
    </citation>
    <scope>NUCLEOTIDE SEQUENCE [LARGE SCALE GENOMIC DNA]</scope>
    <source>
        <strain evidence="7 8">TR1</strain>
    </source>
</reference>
<keyword evidence="3" id="KW-0285">Flavoprotein</keyword>
<dbReference type="InterPro" id="IPR016166">
    <property type="entry name" value="FAD-bd_PCMH"/>
</dbReference>
<dbReference type="InterPro" id="IPR006094">
    <property type="entry name" value="Oxid_FAD_bind_N"/>
</dbReference>
<evidence type="ECO:0000256" key="2">
    <source>
        <dbReference type="ARBA" id="ARBA00008000"/>
    </source>
</evidence>
<dbReference type="PANTHER" id="PTHR42934:SF2">
    <property type="entry name" value="GLYCOLATE OXIDASE SUBUNIT GLCD"/>
    <property type="match status" value="1"/>
</dbReference>
<dbReference type="Gene3D" id="3.30.70.2740">
    <property type="match status" value="1"/>
</dbReference>
<dbReference type="Pfam" id="PF02913">
    <property type="entry name" value="FAD-oxidase_C"/>
    <property type="match status" value="1"/>
</dbReference>
<keyword evidence="4" id="KW-0274">FAD</keyword>
<dbReference type="PROSITE" id="PS51387">
    <property type="entry name" value="FAD_PCMH"/>
    <property type="match status" value="1"/>
</dbReference>
<dbReference type="InterPro" id="IPR036318">
    <property type="entry name" value="FAD-bd_PCMH-like_sf"/>
</dbReference>
<comment type="caution">
    <text evidence="7">The sequence shown here is derived from an EMBL/GenBank/DDBJ whole genome shotgun (WGS) entry which is preliminary data.</text>
</comment>
<keyword evidence="5" id="KW-0560">Oxidoreductase</keyword>
<dbReference type="GO" id="GO:0016491">
    <property type="term" value="F:oxidoreductase activity"/>
    <property type="evidence" value="ECO:0007669"/>
    <property type="project" value="UniProtKB-KW"/>
</dbReference>
<dbReference type="AlphaFoldDB" id="A0A1X4XXB4"/>
<dbReference type="EMBL" id="MDSU01000018">
    <property type="protein sequence ID" value="OSS42181.1"/>
    <property type="molecule type" value="Genomic_DNA"/>
</dbReference>
<evidence type="ECO:0000256" key="1">
    <source>
        <dbReference type="ARBA" id="ARBA00001974"/>
    </source>
</evidence>
<feature type="domain" description="FAD-binding PCMH-type" evidence="6">
    <location>
        <begin position="35"/>
        <end position="215"/>
    </location>
</feature>
<proteinExistence type="inferred from homology"/>
<comment type="cofactor">
    <cofactor evidence="1">
        <name>FAD</name>
        <dbReference type="ChEBI" id="CHEBI:57692"/>
    </cofactor>
</comment>
<dbReference type="InterPro" id="IPR016169">
    <property type="entry name" value="FAD-bd_PCMH_sub2"/>
</dbReference>
<evidence type="ECO:0000259" key="6">
    <source>
        <dbReference type="PROSITE" id="PS51387"/>
    </source>
</evidence>
<name>A0A1X4XXB4_9BACT</name>
<dbReference type="SUPFAM" id="SSF55103">
    <property type="entry name" value="FAD-linked oxidases, C-terminal domain"/>
    <property type="match status" value="1"/>
</dbReference>
<dbReference type="FunFam" id="3.30.70.2740:FF:000001">
    <property type="entry name" value="D-lactate dehydrogenase mitochondrial"/>
    <property type="match status" value="1"/>
</dbReference>
<gene>
    <name evidence="7" type="ORF">DESAMIL20_1734</name>
</gene>
<dbReference type="InterPro" id="IPR016164">
    <property type="entry name" value="FAD-linked_Oxase-like_C"/>
</dbReference>
<evidence type="ECO:0000313" key="7">
    <source>
        <dbReference type="EMBL" id="OSS42181.1"/>
    </source>
</evidence>
<dbReference type="InterPro" id="IPR016171">
    <property type="entry name" value="Vanillyl_alc_oxidase_C-sub2"/>
</dbReference>
<dbReference type="OrthoDB" id="9811557at2"/>
<dbReference type="FunFam" id="1.10.45.10:FF:000001">
    <property type="entry name" value="D-lactate dehydrogenase mitochondrial"/>
    <property type="match status" value="1"/>
</dbReference>
<evidence type="ECO:0000256" key="3">
    <source>
        <dbReference type="ARBA" id="ARBA00022630"/>
    </source>
</evidence>
<evidence type="ECO:0000256" key="4">
    <source>
        <dbReference type="ARBA" id="ARBA00022827"/>
    </source>
</evidence>
<dbReference type="SUPFAM" id="SSF56176">
    <property type="entry name" value="FAD-binding/transporter-associated domain-like"/>
    <property type="match status" value="1"/>
</dbReference>
<dbReference type="Proteomes" id="UP000194141">
    <property type="component" value="Unassembled WGS sequence"/>
</dbReference>